<organism evidence="5 6">
    <name type="scientific">Cryptophlebia peltastica nucleopolyhedrovirus</name>
    <dbReference type="NCBI Taxonomy" id="2304025"/>
    <lineage>
        <taxon>Viruses</taxon>
        <taxon>Viruses incertae sedis</taxon>
        <taxon>Naldaviricetes</taxon>
        <taxon>Lefavirales</taxon>
        <taxon>Baculoviridae</taxon>
        <taxon>Alphabaculovirus</taxon>
        <taxon>Alphabaculovirus crypeltasticae</taxon>
    </lineage>
</organism>
<dbReference type="GO" id="GO:0004527">
    <property type="term" value="F:exonuclease activity"/>
    <property type="evidence" value="ECO:0007669"/>
    <property type="project" value="UniProtKB-KW"/>
</dbReference>
<proteinExistence type="predicted"/>
<accession>A0A346RNY2</accession>
<keyword evidence="4 5" id="KW-0269">Exonuclease</keyword>
<name>A0A346RNY2_9ABAC</name>
<dbReference type="SUPFAM" id="SSF57924">
    <property type="entry name" value="Inhibitor of apoptosis (IAP) repeat"/>
    <property type="match status" value="1"/>
</dbReference>
<keyword evidence="6" id="KW-1185">Reference proteome</keyword>
<dbReference type="RefSeq" id="YP_010086987.1">
    <property type="nucleotide sequence ID" value="NC_055500.1"/>
</dbReference>
<dbReference type="PANTHER" id="PTHR46609">
    <property type="entry name" value="EXONUCLEASE, PHAGE-TYPE/RECB, C-TERMINAL DOMAIN-CONTAINING PROTEIN"/>
    <property type="match status" value="1"/>
</dbReference>
<dbReference type="InterPro" id="IPR011604">
    <property type="entry name" value="PDDEXK-like_dom_sf"/>
</dbReference>
<dbReference type="KEGG" id="vg:65102232"/>
<evidence type="ECO:0000313" key="6">
    <source>
        <dbReference type="Proteomes" id="UP000500845"/>
    </source>
</evidence>
<dbReference type="GeneID" id="65102232"/>
<dbReference type="SUPFAM" id="SSF52980">
    <property type="entry name" value="Restriction endonuclease-like"/>
    <property type="match status" value="1"/>
</dbReference>
<evidence type="ECO:0000256" key="1">
    <source>
        <dbReference type="ARBA" id="ARBA00022722"/>
    </source>
</evidence>
<keyword evidence="2" id="KW-0255">Endonuclease</keyword>
<evidence type="ECO:0000256" key="3">
    <source>
        <dbReference type="ARBA" id="ARBA00022801"/>
    </source>
</evidence>
<keyword evidence="1" id="KW-0540">Nuclease</keyword>
<sequence length="396" mass="45878">METLSPEQLIVYNKFMYSNYVTNLTCPTSRLDTETILKVEKLTRGQSDNALWVLLRMDRHTASGSPLSYSTSPTLAMTFGHNQERLVKTKHALLDLLENTIETALGCSVVERVLDCGMFFSSMGLFSASPDAYFATNKGQYIPIEIKCPYTYKDVTIDEIRNEMKTRKSRYRVKHTAFSLNKTGPPIFSVEKTDPHYRQMQRQMYVMRAPICIYVVSFKDHFVASTVERDDEFYLSEYKKEKNIFDMFVRSNGLAKRMKNQRNRIATFQNTNKFRKEDVLKLTRRGLYLKNGEIICAICATKSDSDIDISTVLDLHEQCMDHKDNENIIECKHQKFFNHSTRMKSLIAANVDSSHAKWGLFHEDGLFKTFCCDMIVTDFVPNHATDCDFAQIRLFR</sequence>
<dbReference type="InterPro" id="IPR034720">
    <property type="entry name" value="Viral_alk_exo"/>
</dbReference>
<reference evidence="5 6" key="1">
    <citation type="journal article" date="2018" name="J. Invertebr. Pathol.">
        <title>Morphological, genetic and biological characterisation of a novel alphabaculovirus isolated from Cryptophlebia peltastica (Lepidoptera: Tortricidae).</title>
        <authorList>
            <person name="Marsberg T."/>
            <person name="Jukes M.D."/>
            <person name="Krejmer-Rabalska M."/>
            <person name="Rabalski L."/>
            <person name="Knox C.M."/>
            <person name="Moore S.D."/>
            <person name="Hill M.P."/>
            <person name="Szewczyk B."/>
        </authorList>
    </citation>
    <scope>NUCLEOTIDE SEQUENCE [LARGE SCALE GENOMIC DNA]</scope>
    <source>
        <strain evidence="5">SA</strain>
    </source>
</reference>
<dbReference type="Proteomes" id="UP000500845">
    <property type="component" value="Segment"/>
</dbReference>
<dbReference type="InterPro" id="IPR051703">
    <property type="entry name" value="NF-kappa-B_Signaling_Reg"/>
</dbReference>
<evidence type="ECO:0000313" key="5">
    <source>
        <dbReference type="EMBL" id="AXS67779.1"/>
    </source>
</evidence>
<evidence type="ECO:0000256" key="2">
    <source>
        <dbReference type="ARBA" id="ARBA00022759"/>
    </source>
</evidence>
<dbReference type="Pfam" id="PF01771">
    <property type="entry name" value="Viral_alk_exo"/>
    <property type="match status" value="1"/>
</dbReference>
<dbReference type="Gene3D" id="3.90.320.10">
    <property type="match status" value="1"/>
</dbReference>
<keyword evidence="3" id="KW-0378">Hydrolase</keyword>
<protein>
    <submittedName>
        <fullName evidence="5">Alkaline exonuclease</fullName>
    </submittedName>
</protein>
<dbReference type="PANTHER" id="PTHR46609:SF8">
    <property type="entry name" value="YQAJ VIRAL RECOMBINASE DOMAIN-CONTAINING PROTEIN"/>
    <property type="match status" value="1"/>
</dbReference>
<dbReference type="GO" id="GO:0004519">
    <property type="term" value="F:endonuclease activity"/>
    <property type="evidence" value="ECO:0007669"/>
    <property type="project" value="UniProtKB-KW"/>
</dbReference>
<dbReference type="InterPro" id="IPR011335">
    <property type="entry name" value="Restrct_endonuc-II-like"/>
</dbReference>
<evidence type="ECO:0000256" key="4">
    <source>
        <dbReference type="ARBA" id="ARBA00022839"/>
    </source>
</evidence>
<dbReference type="EMBL" id="MH394321">
    <property type="protein sequence ID" value="AXS67779.1"/>
    <property type="molecule type" value="Genomic_DNA"/>
</dbReference>